<dbReference type="KEGG" id="msea:METESE_22320"/>
<proteinExistence type="predicted"/>
<dbReference type="SMART" id="SM00849">
    <property type="entry name" value="Lactamase_B"/>
    <property type="match status" value="1"/>
</dbReference>
<name>A0AA48GT83_9BACT</name>
<dbReference type="SUPFAM" id="SSF54862">
    <property type="entry name" value="4Fe-4S ferredoxins"/>
    <property type="match status" value="1"/>
</dbReference>
<dbReference type="InterPro" id="IPR036866">
    <property type="entry name" value="RibonucZ/Hydroxyglut_hydro"/>
</dbReference>
<reference evidence="2" key="1">
    <citation type="journal article" date="2023" name="Int. J. Syst. Evol. Microbiol.">
        <title>Mesoterricola silvestris gen. nov., sp. nov., Mesoterricola sediminis sp. nov., Geothrix oryzae sp. nov., Geothrix edaphica sp. nov., Geothrix rubra sp. nov., and Geothrix limicola sp. nov., six novel members of Acidobacteriota isolated from soils.</title>
        <authorList>
            <person name="Itoh H."/>
            <person name="Sugisawa Y."/>
            <person name="Mise K."/>
            <person name="Xu Z."/>
            <person name="Kuniyasu M."/>
            <person name="Ushijima N."/>
            <person name="Kawano K."/>
            <person name="Kobayashi E."/>
            <person name="Shiratori Y."/>
            <person name="Masuda Y."/>
            <person name="Senoo K."/>
        </authorList>
    </citation>
    <scope>NUCLEOTIDE SEQUENCE</scope>
    <source>
        <strain evidence="2">W786</strain>
    </source>
</reference>
<dbReference type="Gene3D" id="3.30.70.20">
    <property type="match status" value="1"/>
</dbReference>
<dbReference type="Gene3D" id="3.60.15.10">
    <property type="entry name" value="Ribonuclease Z/Hydroxyacylglutathione hydrolase-like"/>
    <property type="match status" value="1"/>
</dbReference>
<dbReference type="PANTHER" id="PTHR42773">
    <property type="entry name" value="METALLO-BETA-LACTAMASE-RELATED"/>
    <property type="match status" value="1"/>
</dbReference>
<gene>
    <name evidence="2" type="ORF">METESE_22320</name>
</gene>
<dbReference type="Pfam" id="PF13370">
    <property type="entry name" value="Fer4_13"/>
    <property type="match status" value="1"/>
</dbReference>
<evidence type="ECO:0000259" key="1">
    <source>
        <dbReference type="SMART" id="SM00849"/>
    </source>
</evidence>
<feature type="domain" description="Metallo-beta-lactamase" evidence="1">
    <location>
        <begin position="121"/>
        <end position="280"/>
    </location>
</feature>
<evidence type="ECO:0000313" key="3">
    <source>
        <dbReference type="Proteomes" id="UP001228113"/>
    </source>
</evidence>
<protein>
    <submittedName>
        <fullName evidence="2">MBL fold metallo-hydrolase</fullName>
    </submittedName>
</protein>
<organism evidence="2 3">
    <name type="scientific">Mesoterricola sediminis</name>
    <dbReference type="NCBI Taxonomy" id="2927980"/>
    <lineage>
        <taxon>Bacteria</taxon>
        <taxon>Pseudomonadati</taxon>
        <taxon>Acidobacteriota</taxon>
        <taxon>Holophagae</taxon>
        <taxon>Holophagales</taxon>
        <taxon>Holophagaceae</taxon>
        <taxon>Mesoterricola</taxon>
    </lineage>
</organism>
<dbReference type="CDD" id="cd07727">
    <property type="entry name" value="YmaE-like_MBL-fold"/>
    <property type="match status" value="1"/>
</dbReference>
<dbReference type="InterPro" id="IPR001279">
    <property type="entry name" value="Metallo-B-lactamas"/>
</dbReference>
<dbReference type="Pfam" id="PF00753">
    <property type="entry name" value="Lactamase_B"/>
    <property type="match status" value="1"/>
</dbReference>
<keyword evidence="3" id="KW-1185">Reference proteome</keyword>
<dbReference type="SUPFAM" id="SSF56281">
    <property type="entry name" value="Metallo-hydrolase/oxidoreductase"/>
    <property type="match status" value="1"/>
</dbReference>
<dbReference type="AlphaFoldDB" id="A0AA48GT83"/>
<dbReference type="PANTHER" id="PTHR42773:SF1">
    <property type="entry name" value="METALLO-BETA-LACTAMASE FAMILY PROTEIN"/>
    <property type="match status" value="1"/>
</dbReference>
<evidence type="ECO:0000313" key="2">
    <source>
        <dbReference type="EMBL" id="BDU77274.1"/>
    </source>
</evidence>
<accession>A0AA48GT83</accession>
<dbReference type="Proteomes" id="UP001228113">
    <property type="component" value="Chromosome"/>
</dbReference>
<dbReference type="EMBL" id="AP027081">
    <property type="protein sequence ID" value="BDU77274.1"/>
    <property type="molecule type" value="Genomic_DNA"/>
</dbReference>
<sequence>MGSGLDTGAVHAKMRAMAQRSRAYPDNVPGPLFVDASCIDCGTCYGMAPALFREAGDHSAVHRQPGDAAERHRALMALLACPTGSIGTDDKAGIEAAAAAFPEPLGDGVFFCGYTSSRSYGAWSYFVPREDGNLLVDSPRAFPGLLDRLEAQGGVALLVLSHKDDVADHARLRARFGCARVLHEADLEPDTAGVELPQRGLEPRALGPDLLYIPTPGHTAGSACLLLREEVLFTGDTLWWSPARGRLDASREHCWHDWATQMASLERLRTFRFRRILPGHGRAWAADTPGAMRRELDRALAALAGPS</sequence>